<accession>A0A8J7GLC1</accession>
<dbReference type="InterPro" id="IPR036689">
    <property type="entry name" value="ESAT-6-like_sf"/>
</dbReference>
<dbReference type="RefSeq" id="WP_197006425.1">
    <property type="nucleotide sequence ID" value="NZ_BONS01000006.1"/>
</dbReference>
<proteinExistence type="predicted"/>
<dbReference type="AlphaFoldDB" id="A0A8J7GLC1"/>
<comment type="caution">
    <text evidence="1">The sequence shown here is derived from an EMBL/GenBank/DDBJ whole genome shotgun (WGS) entry which is preliminary data.</text>
</comment>
<dbReference type="Proteomes" id="UP000622552">
    <property type="component" value="Unassembled WGS sequence"/>
</dbReference>
<sequence length="89" mass="9669">MTSFIGMDVSAVRSLATQLNSKADEIETISNALSTQLEHVQWVGHDAEGFRSEWQGTHRTQLHTVATALRDAATKATNNANQQEQASAS</sequence>
<reference evidence="1" key="1">
    <citation type="submission" date="2020-11" db="EMBL/GenBank/DDBJ databases">
        <title>Sequencing the genomes of 1000 actinobacteria strains.</title>
        <authorList>
            <person name="Klenk H.-P."/>
        </authorList>
    </citation>
    <scope>NUCLEOTIDE SEQUENCE</scope>
    <source>
        <strain evidence="1">DSM 45356</strain>
    </source>
</reference>
<keyword evidence="2" id="KW-1185">Reference proteome</keyword>
<evidence type="ECO:0000313" key="2">
    <source>
        <dbReference type="Proteomes" id="UP000622552"/>
    </source>
</evidence>
<dbReference type="EMBL" id="JADOUF010000001">
    <property type="protein sequence ID" value="MBG6139810.1"/>
    <property type="molecule type" value="Genomic_DNA"/>
</dbReference>
<protein>
    <submittedName>
        <fullName evidence="1">Uncharacterized protein YukE</fullName>
    </submittedName>
</protein>
<evidence type="ECO:0000313" key="1">
    <source>
        <dbReference type="EMBL" id="MBG6139810.1"/>
    </source>
</evidence>
<gene>
    <name evidence="1" type="ORF">IW245_006004</name>
</gene>
<dbReference type="Gene3D" id="1.10.287.1060">
    <property type="entry name" value="ESAT-6-like"/>
    <property type="match status" value="1"/>
</dbReference>
<dbReference type="SUPFAM" id="SSF140453">
    <property type="entry name" value="EsxAB dimer-like"/>
    <property type="match status" value="1"/>
</dbReference>
<organism evidence="1 2">
    <name type="scientific">Longispora fulva</name>
    <dbReference type="NCBI Taxonomy" id="619741"/>
    <lineage>
        <taxon>Bacteria</taxon>
        <taxon>Bacillati</taxon>
        <taxon>Actinomycetota</taxon>
        <taxon>Actinomycetes</taxon>
        <taxon>Micromonosporales</taxon>
        <taxon>Micromonosporaceae</taxon>
        <taxon>Longispora</taxon>
    </lineage>
</organism>
<name>A0A8J7GLC1_9ACTN</name>